<keyword evidence="3" id="KW-1185">Reference proteome</keyword>
<proteinExistence type="predicted"/>
<dbReference type="EMBL" id="WVUK01000056">
    <property type="protein sequence ID" value="KAF7492166.1"/>
    <property type="molecule type" value="Genomic_DNA"/>
</dbReference>
<evidence type="ECO:0000313" key="2">
    <source>
        <dbReference type="EnsemblMetazoa" id="KAF7492166.1"/>
    </source>
</evidence>
<dbReference type="Pfam" id="PF07841">
    <property type="entry name" value="DM4_12"/>
    <property type="match status" value="1"/>
</dbReference>
<evidence type="ECO:0000313" key="3">
    <source>
        <dbReference type="Proteomes" id="UP000070412"/>
    </source>
</evidence>
<dbReference type="PANTHER" id="PTHR21398:SF6">
    <property type="entry name" value="AGAP007094-PA"/>
    <property type="match status" value="1"/>
</dbReference>
<reference evidence="3" key="1">
    <citation type="journal article" date="2020" name="PLoS Negl. Trop. Dis.">
        <title>High-quality nuclear genome for Sarcoptes scabiei-A critical resource for a neglected parasite.</title>
        <authorList>
            <person name="Korhonen P.K."/>
            <person name="Gasser R.B."/>
            <person name="Ma G."/>
            <person name="Wang T."/>
            <person name="Stroehlein A.J."/>
            <person name="Young N.D."/>
            <person name="Ang C.S."/>
            <person name="Fernando D.D."/>
            <person name="Lu H.C."/>
            <person name="Taylor S."/>
            <person name="Reynolds S.L."/>
            <person name="Mofiz E."/>
            <person name="Najaraj S.H."/>
            <person name="Gowda H."/>
            <person name="Madugundu A."/>
            <person name="Renuse S."/>
            <person name="Holt D."/>
            <person name="Pandey A."/>
            <person name="Papenfuss A.T."/>
            <person name="Fischer K."/>
        </authorList>
    </citation>
    <scope>NUCLEOTIDE SEQUENCE [LARGE SCALE GENOMIC DNA]</scope>
</reference>
<dbReference type="Proteomes" id="UP000070412">
    <property type="component" value="Unassembled WGS sequence"/>
</dbReference>
<dbReference type="EnsemblMetazoa" id="SSS_8100s_mrna">
    <property type="protein sequence ID" value="KAF7492166.1"/>
    <property type="gene ID" value="SSS_8100"/>
</dbReference>
<dbReference type="InterPro" id="IPR006631">
    <property type="entry name" value="DM4_12"/>
</dbReference>
<name>A0A834VCV7_SARSC</name>
<dbReference type="PANTHER" id="PTHR21398">
    <property type="entry name" value="AGAP007094-PA"/>
    <property type="match status" value="1"/>
</dbReference>
<organism evidence="1">
    <name type="scientific">Sarcoptes scabiei</name>
    <name type="common">Itch mite</name>
    <name type="synonym">Acarus scabiei</name>
    <dbReference type="NCBI Taxonomy" id="52283"/>
    <lineage>
        <taxon>Eukaryota</taxon>
        <taxon>Metazoa</taxon>
        <taxon>Ecdysozoa</taxon>
        <taxon>Arthropoda</taxon>
        <taxon>Chelicerata</taxon>
        <taxon>Arachnida</taxon>
        <taxon>Acari</taxon>
        <taxon>Acariformes</taxon>
        <taxon>Sarcoptiformes</taxon>
        <taxon>Astigmata</taxon>
        <taxon>Psoroptidia</taxon>
        <taxon>Sarcoptoidea</taxon>
        <taxon>Sarcoptidae</taxon>
        <taxon>Sarcoptinae</taxon>
        <taxon>Sarcoptes</taxon>
    </lineage>
</organism>
<dbReference type="AlphaFoldDB" id="A0A834VCV7"/>
<evidence type="ECO:0000313" key="1">
    <source>
        <dbReference type="EMBL" id="KAF7492166.1"/>
    </source>
</evidence>
<reference evidence="1" key="2">
    <citation type="submission" date="2020-01" db="EMBL/GenBank/DDBJ databases">
        <authorList>
            <person name="Korhonen P.K.K."/>
            <person name="Guangxu M.G."/>
            <person name="Wang T.W."/>
            <person name="Stroehlein A.J.S."/>
            <person name="Young N.D."/>
            <person name="Ang C.-S.A."/>
            <person name="Fernando D.W.F."/>
            <person name="Lu H.L."/>
            <person name="Taylor S.T."/>
            <person name="Ehtesham M.E.M."/>
            <person name="Najaraj S.H.N."/>
            <person name="Harsha G.H.G."/>
            <person name="Madugundu A.M."/>
            <person name="Renuse S.R."/>
            <person name="Holt D.H."/>
            <person name="Pandey A.P."/>
            <person name="Papenfuss A.P."/>
            <person name="Gasser R.B.G."/>
            <person name="Fischer K.F."/>
        </authorList>
    </citation>
    <scope>NUCLEOTIDE SEQUENCE</scope>
    <source>
        <strain evidence="1">SSS_KF_BRIS2020</strain>
    </source>
</reference>
<dbReference type="OrthoDB" id="6516242at2759"/>
<gene>
    <name evidence="1" type="ORF">SSS_8100</name>
</gene>
<accession>A0A834VCV7</accession>
<dbReference type="SMART" id="SM00718">
    <property type="entry name" value="DM4_12"/>
    <property type="match status" value="1"/>
</dbReference>
<reference evidence="2" key="3">
    <citation type="submission" date="2022-06" db="UniProtKB">
        <authorList>
            <consortium name="EnsemblMetazoa"/>
        </authorList>
    </citation>
    <scope>IDENTIFICATION</scope>
</reference>
<protein>
    <submittedName>
        <fullName evidence="1 2">Uncharacterized protein</fullName>
    </submittedName>
</protein>
<sequence length="230" mass="26889">MTNSIRDLIFSDETIFKLDLSFSIPISFGLQSTFNLDWSLQFKFLNSSIVDSLFDDSRIFYESFEFGLNDSSYSLIDDLDSRSNSKRRTKRNVSMPLLKNRNSSIRADVDLRRYQKHFAKMTTSHRLEIFSIIEQTLDGYGFNGQQCICRAICELAEMDLLIESPIHFIIQHLLRIKTSDFFEEIVPEVYSKAERFGSKHSGRKNSELHYTLCAKRYAQCPFTIFDRFSI</sequence>